<gene>
    <name evidence="2" type="ORF">T4B_7905</name>
</gene>
<keyword evidence="1" id="KW-0812">Transmembrane</keyword>
<protein>
    <submittedName>
        <fullName evidence="2">Uncharacterized protein</fullName>
    </submittedName>
</protein>
<proteinExistence type="predicted"/>
<dbReference type="EMBL" id="JYDS01003512">
    <property type="protein sequence ID" value="KRY96085.1"/>
    <property type="molecule type" value="Genomic_DNA"/>
</dbReference>
<feature type="transmembrane region" description="Helical" evidence="1">
    <location>
        <begin position="6"/>
        <end position="30"/>
    </location>
</feature>
<sequence length="31" mass="3453">MTTSDLAIIILYISLHFLISAVFAVMLIVFP</sequence>
<dbReference type="Proteomes" id="UP000054805">
    <property type="component" value="Unassembled WGS sequence"/>
</dbReference>
<name>A0A0V1GD60_TRIPS</name>
<evidence type="ECO:0000256" key="1">
    <source>
        <dbReference type="SAM" id="Phobius"/>
    </source>
</evidence>
<comment type="caution">
    <text evidence="2">The sequence shown here is derived from an EMBL/GenBank/DDBJ whole genome shotgun (WGS) entry which is preliminary data.</text>
</comment>
<accession>A0A0V1GD60</accession>
<keyword evidence="3" id="KW-1185">Reference proteome</keyword>
<keyword evidence="1" id="KW-0472">Membrane</keyword>
<evidence type="ECO:0000313" key="3">
    <source>
        <dbReference type="Proteomes" id="UP000054805"/>
    </source>
</evidence>
<dbReference type="AlphaFoldDB" id="A0A0V1GD60"/>
<reference evidence="2 3" key="1">
    <citation type="submission" date="2015-01" db="EMBL/GenBank/DDBJ databases">
        <title>Evolution of Trichinella species and genotypes.</title>
        <authorList>
            <person name="Korhonen P.K."/>
            <person name="Edoardo P."/>
            <person name="Giuseppe L.R."/>
            <person name="Gasser R.B."/>
        </authorList>
    </citation>
    <scope>NUCLEOTIDE SEQUENCE [LARGE SCALE GENOMIC DNA]</scope>
    <source>
        <strain evidence="2">ISS588</strain>
    </source>
</reference>
<evidence type="ECO:0000313" key="2">
    <source>
        <dbReference type="EMBL" id="KRY96085.1"/>
    </source>
</evidence>
<organism evidence="2 3">
    <name type="scientific">Trichinella pseudospiralis</name>
    <name type="common">Parasitic roundworm</name>
    <dbReference type="NCBI Taxonomy" id="6337"/>
    <lineage>
        <taxon>Eukaryota</taxon>
        <taxon>Metazoa</taxon>
        <taxon>Ecdysozoa</taxon>
        <taxon>Nematoda</taxon>
        <taxon>Enoplea</taxon>
        <taxon>Dorylaimia</taxon>
        <taxon>Trichinellida</taxon>
        <taxon>Trichinellidae</taxon>
        <taxon>Trichinella</taxon>
    </lineage>
</organism>
<keyword evidence="1" id="KW-1133">Transmembrane helix</keyword>